<organism evidence="1">
    <name type="scientific">Brassica napus</name>
    <name type="common">Rape</name>
    <dbReference type="NCBI Taxonomy" id="3708"/>
    <lineage>
        <taxon>Eukaryota</taxon>
        <taxon>Viridiplantae</taxon>
        <taxon>Streptophyta</taxon>
        <taxon>Embryophyta</taxon>
        <taxon>Tracheophyta</taxon>
        <taxon>Spermatophyta</taxon>
        <taxon>Magnoliopsida</taxon>
        <taxon>eudicotyledons</taxon>
        <taxon>Gunneridae</taxon>
        <taxon>Pentapetalae</taxon>
        <taxon>rosids</taxon>
        <taxon>malvids</taxon>
        <taxon>Brassicales</taxon>
        <taxon>Brassicaceae</taxon>
        <taxon>Brassiceae</taxon>
        <taxon>Brassica</taxon>
    </lineage>
</organism>
<evidence type="ECO:0000313" key="1">
    <source>
        <dbReference type="EMBL" id="CAF2274982.1"/>
    </source>
</evidence>
<reference evidence="1" key="1">
    <citation type="submission" date="2021-01" db="EMBL/GenBank/DDBJ databases">
        <authorList>
            <consortium name="Genoscope - CEA"/>
            <person name="William W."/>
        </authorList>
    </citation>
    <scope>NUCLEOTIDE SEQUENCE</scope>
</reference>
<sequence length="174" mass="20396">YLCRSTLRPISQIQSRRRTTESHWSRRMKMISRRLTPRLSPPRRCQLSLSTKFCWRSFGRWRSSNQTWSYVDQCQKTGCVGDTCFHQCQFSADGKAIKSHFTCDGNSGIAKVIVSTNCMMTRGKETERNLPSTSLNGHSNMSMAFRRSLVVYYFQIFELNKEVCSFRMYVYLHI</sequence>
<protein>
    <submittedName>
        <fullName evidence="1">(rape) hypothetical protein</fullName>
    </submittedName>
</protein>
<dbReference type="AlphaFoldDB" id="A0A817ATU5"/>
<dbReference type="Proteomes" id="UP001295469">
    <property type="component" value="Chromosome A04"/>
</dbReference>
<gene>
    <name evidence="1" type="ORF">DARMORV10_A04P14810.1</name>
</gene>
<accession>A0A817ATU5</accession>
<dbReference type="EMBL" id="HG994358">
    <property type="protein sequence ID" value="CAF2274982.1"/>
    <property type="molecule type" value="Genomic_DNA"/>
</dbReference>
<proteinExistence type="predicted"/>
<feature type="non-terminal residue" evidence="1">
    <location>
        <position position="174"/>
    </location>
</feature>
<name>A0A817ATU5_BRANA</name>